<feature type="non-terminal residue" evidence="1">
    <location>
        <position position="1"/>
    </location>
</feature>
<reference evidence="1" key="1">
    <citation type="submission" date="2020-11" db="EMBL/GenBank/DDBJ databases">
        <authorList>
            <person name="Whitehead M."/>
        </authorList>
    </citation>
    <scope>NUCLEOTIDE SEQUENCE</scope>
    <source>
        <strain evidence="1">EGII</strain>
    </source>
</reference>
<evidence type="ECO:0000313" key="1">
    <source>
        <dbReference type="EMBL" id="CAD6991056.1"/>
    </source>
</evidence>
<accession>A0A811TY93</accession>
<organism evidence="1 2">
    <name type="scientific">Ceratitis capitata</name>
    <name type="common">Mediterranean fruit fly</name>
    <name type="synonym">Tephritis capitata</name>
    <dbReference type="NCBI Taxonomy" id="7213"/>
    <lineage>
        <taxon>Eukaryota</taxon>
        <taxon>Metazoa</taxon>
        <taxon>Ecdysozoa</taxon>
        <taxon>Arthropoda</taxon>
        <taxon>Hexapoda</taxon>
        <taxon>Insecta</taxon>
        <taxon>Pterygota</taxon>
        <taxon>Neoptera</taxon>
        <taxon>Endopterygota</taxon>
        <taxon>Diptera</taxon>
        <taxon>Brachycera</taxon>
        <taxon>Muscomorpha</taxon>
        <taxon>Tephritoidea</taxon>
        <taxon>Tephritidae</taxon>
        <taxon>Ceratitis</taxon>
        <taxon>Ceratitis</taxon>
    </lineage>
</organism>
<proteinExistence type="predicted"/>
<name>A0A811TY93_CERCA</name>
<dbReference type="EMBL" id="CAJHJT010000001">
    <property type="protein sequence ID" value="CAD6991056.1"/>
    <property type="molecule type" value="Genomic_DNA"/>
</dbReference>
<keyword evidence="2" id="KW-1185">Reference proteome</keyword>
<comment type="caution">
    <text evidence="1">The sequence shown here is derived from an EMBL/GenBank/DDBJ whole genome shotgun (WGS) entry which is preliminary data.</text>
</comment>
<sequence length="135" mass="15087">IVRFGKFSPGRQAELPHLGLEKSAKANAFSKNSNWCDMWIGGITITLIDYGRCMLLTSRDSTCHTAITTIDLLRTVKNFYLPFLYLYEKKGLGSDAKSFSVCRRKETKTPYSLKSLSSLVISLVNSIDEVATVLL</sequence>
<dbReference type="AlphaFoldDB" id="A0A811TY93"/>
<evidence type="ECO:0000313" key="2">
    <source>
        <dbReference type="Proteomes" id="UP000606786"/>
    </source>
</evidence>
<protein>
    <submittedName>
        <fullName evidence="1">(Mediterranean fruit fly) hypothetical protein</fullName>
    </submittedName>
</protein>
<dbReference type="Proteomes" id="UP000606786">
    <property type="component" value="Unassembled WGS sequence"/>
</dbReference>
<gene>
    <name evidence="1" type="ORF">CCAP1982_LOCUS5</name>
</gene>